<feature type="compositionally biased region" description="Low complexity" evidence="2">
    <location>
        <begin position="1"/>
        <end position="13"/>
    </location>
</feature>
<sequence>MSASDDASPDNSATPLPLDSADTRELSCAEAVTFDSGDTRCRGWWFEGADDGAVVVMAHGLGGTVAGGLVGYAQALHHTGHSVLVFDYRHFGRSDGEPRQLLGIKRQQQDYTAAIDYARGRAPALPLVLWGTSFSSAHVITLAARRDDVAAVIAMNPMLDGRASSLLKLKDAGPGTFLRMTGVGLADLARGCLGRAPRYLPLAGEPGTLAALSAPDALTGILSFVDDDFDNRIAPRALLALGLYRPVTRARQVHCPVLLQLCLRDSVAPIAPGYRLAEALGSRATLKTYDTGHFEIYEGDWRAAFADDQREFLAQALAQSPAPAPTAHATESPQHTPDETDPPPAR</sequence>
<name>A0AAU7KIH2_9GAMM</name>
<dbReference type="Pfam" id="PF12146">
    <property type="entry name" value="Hydrolase_4"/>
    <property type="match status" value="1"/>
</dbReference>
<dbReference type="InterPro" id="IPR022742">
    <property type="entry name" value="Hydrolase_4"/>
</dbReference>
<evidence type="ECO:0000259" key="3">
    <source>
        <dbReference type="Pfam" id="PF12146"/>
    </source>
</evidence>
<feature type="domain" description="Serine aminopeptidase S33" evidence="3">
    <location>
        <begin position="53"/>
        <end position="168"/>
    </location>
</feature>
<keyword evidence="1" id="KW-0378">Hydrolase</keyword>
<dbReference type="EMBL" id="CP098827">
    <property type="protein sequence ID" value="XBO71486.1"/>
    <property type="molecule type" value="Genomic_DNA"/>
</dbReference>
<dbReference type="InterPro" id="IPR050261">
    <property type="entry name" value="FrsA_esterase"/>
</dbReference>
<gene>
    <name evidence="4" type="ORF">NFG58_01855</name>
</gene>
<evidence type="ECO:0000313" key="4">
    <source>
        <dbReference type="EMBL" id="XBO71486.1"/>
    </source>
</evidence>
<evidence type="ECO:0000256" key="2">
    <source>
        <dbReference type="SAM" id="MobiDB-lite"/>
    </source>
</evidence>
<feature type="region of interest" description="Disordered" evidence="2">
    <location>
        <begin position="317"/>
        <end position="346"/>
    </location>
</feature>
<evidence type="ECO:0000256" key="1">
    <source>
        <dbReference type="ARBA" id="ARBA00022801"/>
    </source>
</evidence>
<dbReference type="AlphaFoldDB" id="A0AAU7KIH2"/>
<accession>A0AAU7KIH2</accession>
<dbReference type="PANTHER" id="PTHR22946">
    <property type="entry name" value="DIENELACTONE HYDROLASE DOMAIN-CONTAINING PROTEIN-RELATED"/>
    <property type="match status" value="1"/>
</dbReference>
<dbReference type="SUPFAM" id="SSF53474">
    <property type="entry name" value="alpha/beta-Hydrolases"/>
    <property type="match status" value="1"/>
</dbReference>
<organism evidence="4">
    <name type="scientific">Halomonas sp. RT37</name>
    <dbReference type="NCBI Taxonomy" id="2950872"/>
    <lineage>
        <taxon>Bacteria</taxon>
        <taxon>Pseudomonadati</taxon>
        <taxon>Pseudomonadota</taxon>
        <taxon>Gammaproteobacteria</taxon>
        <taxon>Oceanospirillales</taxon>
        <taxon>Halomonadaceae</taxon>
        <taxon>Halomonas</taxon>
    </lineage>
</organism>
<dbReference type="InterPro" id="IPR029058">
    <property type="entry name" value="AB_hydrolase_fold"/>
</dbReference>
<dbReference type="GO" id="GO:0052689">
    <property type="term" value="F:carboxylic ester hydrolase activity"/>
    <property type="evidence" value="ECO:0007669"/>
    <property type="project" value="UniProtKB-ARBA"/>
</dbReference>
<dbReference type="Gene3D" id="3.40.50.1820">
    <property type="entry name" value="alpha/beta hydrolase"/>
    <property type="match status" value="1"/>
</dbReference>
<proteinExistence type="predicted"/>
<reference evidence="4" key="1">
    <citation type="submission" date="2022-06" db="EMBL/GenBank/DDBJ databases">
        <title>A novel DMS-producing enzyme.</title>
        <authorList>
            <person name="Zhang Y."/>
        </authorList>
    </citation>
    <scope>NUCLEOTIDE SEQUENCE</scope>
    <source>
        <strain evidence="4">RT37</strain>
    </source>
</reference>
<feature type="compositionally biased region" description="Low complexity" evidence="2">
    <location>
        <begin position="317"/>
        <end position="327"/>
    </location>
</feature>
<dbReference type="PANTHER" id="PTHR22946:SF9">
    <property type="entry name" value="POLYKETIDE TRANSFERASE AF380"/>
    <property type="match status" value="1"/>
</dbReference>
<feature type="region of interest" description="Disordered" evidence="2">
    <location>
        <begin position="1"/>
        <end position="20"/>
    </location>
</feature>
<dbReference type="RefSeq" id="WP_348827477.1">
    <property type="nucleotide sequence ID" value="NZ_CP098827.1"/>
</dbReference>
<protein>
    <submittedName>
        <fullName evidence="4">Lysophospholipase</fullName>
    </submittedName>
</protein>